<evidence type="ECO:0000256" key="10">
    <source>
        <dbReference type="ARBA" id="ARBA00031814"/>
    </source>
</evidence>
<evidence type="ECO:0000256" key="1">
    <source>
        <dbReference type="ARBA" id="ARBA00004123"/>
    </source>
</evidence>
<evidence type="ECO:0000256" key="3">
    <source>
        <dbReference type="ARBA" id="ARBA00004816"/>
    </source>
</evidence>
<dbReference type="PIRSF" id="PIRSF001357">
    <property type="entry name" value="DeoC"/>
    <property type="match status" value="1"/>
</dbReference>
<proteinExistence type="inferred from homology"/>
<comment type="similarity">
    <text evidence="4">Belongs to the DeoC/FbaB aldolase family. DeoC type 2 subfamily.</text>
</comment>
<dbReference type="EC" id="4.1.2.4" evidence="5"/>
<dbReference type="SUPFAM" id="SSF51569">
    <property type="entry name" value="Aldolase"/>
    <property type="match status" value="1"/>
</dbReference>
<gene>
    <name evidence="17" type="ORF">BpHYR1_047837</name>
</gene>
<dbReference type="STRING" id="10195.A0A3M7PIQ2"/>
<dbReference type="GO" id="GO:0005737">
    <property type="term" value="C:cytoplasm"/>
    <property type="evidence" value="ECO:0007669"/>
    <property type="project" value="InterPro"/>
</dbReference>
<comment type="function">
    <text evidence="13">Catalyzes a reversible aldol reaction between acetaldehyde and D-glyceraldehyde 3-phosphate to generate 2-deoxy-D-ribose 5-phosphate. Participates in stress granule (SG) assembly. May allow ATP production from extracellular deoxyinosine in conditions of energy deprivation.</text>
</comment>
<keyword evidence="8" id="KW-0539">Nucleus</keyword>
<dbReference type="OrthoDB" id="70823at2759"/>
<dbReference type="SMART" id="SM01133">
    <property type="entry name" value="DeoC"/>
    <property type="match status" value="1"/>
</dbReference>
<dbReference type="InterPro" id="IPR013785">
    <property type="entry name" value="Aldolase_TIM"/>
</dbReference>
<dbReference type="GO" id="GO:0005634">
    <property type="term" value="C:nucleus"/>
    <property type="evidence" value="ECO:0007669"/>
    <property type="project" value="UniProtKB-SubCell"/>
</dbReference>
<evidence type="ECO:0000256" key="5">
    <source>
        <dbReference type="ARBA" id="ARBA00012515"/>
    </source>
</evidence>
<dbReference type="GO" id="GO:0009264">
    <property type="term" value="P:deoxyribonucleotide catabolic process"/>
    <property type="evidence" value="ECO:0007669"/>
    <property type="project" value="InterPro"/>
</dbReference>
<keyword evidence="18" id="KW-1185">Reference proteome</keyword>
<evidence type="ECO:0000256" key="14">
    <source>
        <dbReference type="ARBA" id="ARBA00061866"/>
    </source>
</evidence>
<evidence type="ECO:0000256" key="11">
    <source>
        <dbReference type="ARBA" id="ARBA00032755"/>
    </source>
</evidence>
<dbReference type="InterPro" id="IPR011343">
    <property type="entry name" value="DeoC"/>
</dbReference>
<dbReference type="GO" id="GO:0046386">
    <property type="term" value="P:deoxyribose phosphate catabolic process"/>
    <property type="evidence" value="ECO:0007669"/>
    <property type="project" value="UniProtKB-UniPathway"/>
</dbReference>
<feature type="active site" description="Schiff-base intermediate with acetaldehyde" evidence="16">
    <location>
        <position position="220"/>
    </location>
</feature>
<evidence type="ECO:0000256" key="6">
    <source>
        <dbReference type="ARBA" id="ARBA00022490"/>
    </source>
</evidence>
<evidence type="ECO:0000313" key="18">
    <source>
        <dbReference type="Proteomes" id="UP000276133"/>
    </source>
</evidence>
<evidence type="ECO:0000256" key="4">
    <source>
        <dbReference type="ARBA" id="ARBA00009473"/>
    </source>
</evidence>
<evidence type="ECO:0000256" key="16">
    <source>
        <dbReference type="PIRSR" id="PIRSR001357-50"/>
    </source>
</evidence>
<comment type="subcellular location">
    <subcellularLocation>
        <location evidence="2">Cytoplasmic granule</location>
    </subcellularLocation>
    <subcellularLocation>
        <location evidence="1">Nucleus</location>
    </subcellularLocation>
</comment>
<evidence type="ECO:0000256" key="2">
    <source>
        <dbReference type="ARBA" id="ARBA00004463"/>
    </source>
</evidence>
<dbReference type="Gene3D" id="3.20.20.70">
    <property type="entry name" value="Aldolase class I"/>
    <property type="match status" value="1"/>
</dbReference>
<evidence type="ECO:0000256" key="12">
    <source>
        <dbReference type="ARBA" id="ARBA00048791"/>
    </source>
</evidence>
<accession>A0A3M7PIQ2</accession>
<dbReference type="CDD" id="cd00959">
    <property type="entry name" value="DeoC"/>
    <property type="match status" value="1"/>
</dbReference>
<comment type="catalytic activity">
    <reaction evidence="12">
        <text>2-deoxy-D-ribose 5-phosphate = D-glyceraldehyde 3-phosphate + acetaldehyde</text>
        <dbReference type="Rhea" id="RHEA:12821"/>
        <dbReference type="ChEBI" id="CHEBI:15343"/>
        <dbReference type="ChEBI" id="CHEBI:59776"/>
        <dbReference type="ChEBI" id="CHEBI:62877"/>
        <dbReference type="EC" id="4.1.2.4"/>
    </reaction>
</comment>
<dbReference type="FunFam" id="3.20.20.70:FF:000103">
    <property type="entry name" value="Putative deoxyribose-phosphate aldolase"/>
    <property type="match status" value="1"/>
</dbReference>
<keyword evidence="9 16" id="KW-0704">Schiff base</keyword>
<dbReference type="UniPathway" id="UPA00002">
    <property type="reaction ID" value="UER00468"/>
</dbReference>
<sequence length="318" mass="35232">MVSHNPGINFDEKLINNVNLNLTAIKKRASEYATRRTVKKEHQVAWLLRAITCIDLTTLSGDDTESNVQKLCYKASNPIRADLLKELGFQPKELTCGAVCVYPSRVSDAFGALSSFKMNEKIPVAAVATGFPSGQYHLETRLREIKLTVADGASEIDIVINRTAALQGNWKLLYDELKQMKEACGNAHMKSILAVGELGTLENVYKASMVAMMAGTDFIKTSTGKEGVNATLVNALVMIRALRDFYWITGYKVGFKPAGGIRTAKDACVWLTMMKEELDEEWTTNKLFRLGASALLGDIERQVYHYVTGRYAAAYELP</sequence>
<reference evidence="17 18" key="1">
    <citation type="journal article" date="2018" name="Sci. Rep.">
        <title>Genomic signatures of local adaptation to the degree of environmental predictability in rotifers.</title>
        <authorList>
            <person name="Franch-Gras L."/>
            <person name="Hahn C."/>
            <person name="Garcia-Roger E.M."/>
            <person name="Carmona M.J."/>
            <person name="Serra M."/>
            <person name="Gomez A."/>
        </authorList>
    </citation>
    <scope>NUCLEOTIDE SEQUENCE [LARGE SCALE GENOMIC DNA]</scope>
    <source>
        <strain evidence="17">HYR1</strain>
    </source>
</reference>
<evidence type="ECO:0000256" key="15">
    <source>
        <dbReference type="ARBA" id="ARBA00068105"/>
    </source>
</evidence>
<dbReference type="EMBL" id="REGN01010496">
    <property type="protein sequence ID" value="RMZ98893.1"/>
    <property type="molecule type" value="Genomic_DNA"/>
</dbReference>
<dbReference type="PANTHER" id="PTHR10889:SF3">
    <property type="entry name" value="DEOXYRIBOSE-PHOSPHATE ALDOLASE"/>
    <property type="match status" value="1"/>
</dbReference>
<dbReference type="InterPro" id="IPR002915">
    <property type="entry name" value="DeoC/FbaB/LacD_aldolase"/>
</dbReference>
<dbReference type="Pfam" id="PF01791">
    <property type="entry name" value="DeoC"/>
    <property type="match status" value="1"/>
</dbReference>
<comment type="pathway">
    <text evidence="3">Carbohydrate degradation; 2-deoxy-D-ribose 1-phosphate degradation; D-glyceraldehyde 3-phosphate and acetaldehyde from 2-deoxy-alpha-D-ribose 1-phosphate: step 2/2.</text>
</comment>
<evidence type="ECO:0000256" key="7">
    <source>
        <dbReference type="ARBA" id="ARBA00023239"/>
    </source>
</evidence>
<name>A0A3M7PIQ2_BRAPC</name>
<dbReference type="NCBIfam" id="TIGR00126">
    <property type="entry name" value="deoC"/>
    <property type="match status" value="1"/>
</dbReference>
<feature type="active site" description="Proton donor/acceptor" evidence="16">
    <location>
        <position position="256"/>
    </location>
</feature>
<dbReference type="PANTHER" id="PTHR10889">
    <property type="entry name" value="DEOXYRIBOSE-PHOSPHATE ALDOLASE"/>
    <property type="match status" value="1"/>
</dbReference>
<comment type="caution">
    <text evidence="17">The sequence shown here is derived from an EMBL/GenBank/DDBJ whole genome shotgun (WGS) entry which is preliminary data.</text>
</comment>
<protein>
    <recommendedName>
        <fullName evidence="15">Deoxyribose-phosphate aldolase</fullName>
        <ecNumber evidence="5">4.1.2.4</ecNumber>
    </recommendedName>
    <alternativeName>
        <fullName evidence="11">2-deoxy-D-ribose 5-phosphate aldolase</fullName>
    </alternativeName>
    <alternativeName>
        <fullName evidence="10">Phosphodeoxyriboaldolase</fullName>
    </alternativeName>
</protein>
<keyword evidence="7 17" id="KW-0456">Lyase</keyword>
<dbReference type="AlphaFoldDB" id="A0A3M7PIQ2"/>
<evidence type="ECO:0000313" key="17">
    <source>
        <dbReference type="EMBL" id="RMZ98893.1"/>
    </source>
</evidence>
<evidence type="ECO:0000256" key="8">
    <source>
        <dbReference type="ARBA" id="ARBA00023242"/>
    </source>
</evidence>
<dbReference type="GO" id="GO:0004139">
    <property type="term" value="F:deoxyribose-phosphate aldolase activity"/>
    <property type="evidence" value="ECO:0007669"/>
    <property type="project" value="UniProtKB-EC"/>
</dbReference>
<organism evidence="17 18">
    <name type="scientific">Brachionus plicatilis</name>
    <name type="common">Marine rotifer</name>
    <name type="synonym">Brachionus muelleri</name>
    <dbReference type="NCBI Taxonomy" id="10195"/>
    <lineage>
        <taxon>Eukaryota</taxon>
        <taxon>Metazoa</taxon>
        <taxon>Spiralia</taxon>
        <taxon>Gnathifera</taxon>
        <taxon>Rotifera</taxon>
        <taxon>Eurotatoria</taxon>
        <taxon>Monogononta</taxon>
        <taxon>Pseudotrocha</taxon>
        <taxon>Ploima</taxon>
        <taxon>Brachionidae</taxon>
        <taxon>Brachionus</taxon>
    </lineage>
</organism>
<keyword evidence="6" id="KW-0963">Cytoplasm</keyword>
<evidence type="ECO:0000256" key="13">
    <source>
        <dbReference type="ARBA" id="ARBA00054733"/>
    </source>
</evidence>
<dbReference type="Proteomes" id="UP000276133">
    <property type="component" value="Unassembled WGS sequence"/>
</dbReference>
<evidence type="ECO:0000256" key="9">
    <source>
        <dbReference type="ARBA" id="ARBA00023270"/>
    </source>
</evidence>
<comment type="subunit">
    <text evidence="14">Interacts with YBX1.</text>
</comment>
<dbReference type="GO" id="GO:0016052">
    <property type="term" value="P:carbohydrate catabolic process"/>
    <property type="evidence" value="ECO:0007669"/>
    <property type="project" value="TreeGrafter"/>
</dbReference>